<evidence type="ECO:0000313" key="2">
    <source>
        <dbReference type="Proteomes" id="UP000265520"/>
    </source>
</evidence>
<organism evidence="1 2">
    <name type="scientific">Trifolium medium</name>
    <dbReference type="NCBI Taxonomy" id="97028"/>
    <lineage>
        <taxon>Eukaryota</taxon>
        <taxon>Viridiplantae</taxon>
        <taxon>Streptophyta</taxon>
        <taxon>Embryophyta</taxon>
        <taxon>Tracheophyta</taxon>
        <taxon>Spermatophyta</taxon>
        <taxon>Magnoliopsida</taxon>
        <taxon>eudicotyledons</taxon>
        <taxon>Gunneridae</taxon>
        <taxon>Pentapetalae</taxon>
        <taxon>rosids</taxon>
        <taxon>fabids</taxon>
        <taxon>Fabales</taxon>
        <taxon>Fabaceae</taxon>
        <taxon>Papilionoideae</taxon>
        <taxon>50 kb inversion clade</taxon>
        <taxon>NPAAA clade</taxon>
        <taxon>Hologalegina</taxon>
        <taxon>IRL clade</taxon>
        <taxon>Trifolieae</taxon>
        <taxon>Trifolium</taxon>
    </lineage>
</organism>
<accession>A0A392VQ45</accession>
<protein>
    <submittedName>
        <fullName evidence="1">Uncharacterized protein</fullName>
    </submittedName>
</protein>
<sequence length="64" mass="7176">AQLSQTLCKTSVLPRTEFQKARSRPLLSGMQISTPWDSLRSNLKSMVIPPLSLRRLLRNSGGRP</sequence>
<keyword evidence="2" id="KW-1185">Reference proteome</keyword>
<reference evidence="1 2" key="1">
    <citation type="journal article" date="2018" name="Front. Plant Sci.">
        <title>Red Clover (Trifolium pratense) and Zigzag Clover (T. medium) - A Picture of Genomic Similarities and Differences.</title>
        <authorList>
            <person name="Dluhosova J."/>
            <person name="Istvanek J."/>
            <person name="Nedelnik J."/>
            <person name="Repkova J."/>
        </authorList>
    </citation>
    <scope>NUCLEOTIDE SEQUENCE [LARGE SCALE GENOMIC DNA]</scope>
    <source>
        <strain evidence="2">cv. 10/8</strain>
        <tissue evidence="1">Leaf</tissue>
    </source>
</reference>
<proteinExistence type="predicted"/>
<comment type="caution">
    <text evidence="1">The sequence shown here is derived from an EMBL/GenBank/DDBJ whole genome shotgun (WGS) entry which is preliminary data.</text>
</comment>
<dbReference type="EMBL" id="LXQA011222927">
    <property type="protein sequence ID" value="MCI89572.1"/>
    <property type="molecule type" value="Genomic_DNA"/>
</dbReference>
<evidence type="ECO:0000313" key="1">
    <source>
        <dbReference type="EMBL" id="MCI89572.1"/>
    </source>
</evidence>
<name>A0A392VQ45_9FABA</name>
<dbReference type="Proteomes" id="UP000265520">
    <property type="component" value="Unassembled WGS sequence"/>
</dbReference>
<feature type="non-terminal residue" evidence="1">
    <location>
        <position position="1"/>
    </location>
</feature>
<dbReference type="AlphaFoldDB" id="A0A392VQ45"/>